<organism evidence="3 4">
    <name type="scientific">Archangium violaceum Cb vi76</name>
    <dbReference type="NCBI Taxonomy" id="1406225"/>
    <lineage>
        <taxon>Bacteria</taxon>
        <taxon>Pseudomonadati</taxon>
        <taxon>Myxococcota</taxon>
        <taxon>Myxococcia</taxon>
        <taxon>Myxococcales</taxon>
        <taxon>Cystobacterineae</taxon>
        <taxon>Archangiaceae</taxon>
        <taxon>Archangium</taxon>
    </lineage>
</organism>
<evidence type="ECO:0000313" key="4">
    <source>
        <dbReference type="Proteomes" id="UP000028547"/>
    </source>
</evidence>
<dbReference type="GO" id="GO:0003700">
    <property type="term" value="F:DNA-binding transcription factor activity"/>
    <property type="evidence" value="ECO:0007669"/>
    <property type="project" value="TreeGrafter"/>
</dbReference>
<dbReference type="PANTHER" id="PTHR46797">
    <property type="entry name" value="HTH-TYPE TRANSCRIPTIONAL REGULATOR"/>
    <property type="match status" value="1"/>
</dbReference>
<dbReference type="InterPro" id="IPR050807">
    <property type="entry name" value="TransReg_Diox_bact_type"/>
</dbReference>
<dbReference type="GO" id="GO:0003677">
    <property type="term" value="F:DNA binding"/>
    <property type="evidence" value="ECO:0007669"/>
    <property type="project" value="UniProtKB-KW"/>
</dbReference>
<dbReference type="GO" id="GO:0005829">
    <property type="term" value="C:cytosol"/>
    <property type="evidence" value="ECO:0007669"/>
    <property type="project" value="TreeGrafter"/>
</dbReference>
<dbReference type="InterPro" id="IPR010982">
    <property type="entry name" value="Lambda_DNA-bd_dom_sf"/>
</dbReference>
<reference evidence="3 4" key="1">
    <citation type="submission" date="2014-07" db="EMBL/GenBank/DDBJ databases">
        <title>Draft Genome Sequence of Gephyronic Acid Producer, Cystobacter violaceus Strain Cb vi76.</title>
        <authorList>
            <person name="Stevens D.C."/>
            <person name="Young J."/>
            <person name="Carmichael R."/>
            <person name="Tan J."/>
            <person name="Taylor R.E."/>
        </authorList>
    </citation>
    <scope>NUCLEOTIDE SEQUENCE [LARGE SCALE GENOMIC DNA]</scope>
    <source>
        <strain evidence="3 4">Cb vi76</strain>
    </source>
</reference>
<dbReference type="SUPFAM" id="SSF47413">
    <property type="entry name" value="lambda repressor-like DNA-binding domains"/>
    <property type="match status" value="1"/>
</dbReference>
<dbReference type="Pfam" id="PF01381">
    <property type="entry name" value="HTH_3"/>
    <property type="match status" value="1"/>
</dbReference>
<evidence type="ECO:0000256" key="1">
    <source>
        <dbReference type="ARBA" id="ARBA00023125"/>
    </source>
</evidence>
<dbReference type="PANTHER" id="PTHR46797:SF1">
    <property type="entry name" value="METHYLPHOSPHONATE SYNTHASE"/>
    <property type="match status" value="1"/>
</dbReference>
<name>A0A084SQG7_9BACT</name>
<keyword evidence="1" id="KW-0238">DNA-binding</keyword>
<dbReference type="CDD" id="cd00093">
    <property type="entry name" value="HTH_XRE"/>
    <property type="match status" value="1"/>
</dbReference>
<evidence type="ECO:0000259" key="2">
    <source>
        <dbReference type="PROSITE" id="PS50943"/>
    </source>
</evidence>
<dbReference type="RefSeq" id="WP_043401278.1">
    <property type="nucleotide sequence ID" value="NZ_JPMI01000178.1"/>
</dbReference>
<dbReference type="Proteomes" id="UP000028547">
    <property type="component" value="Unassembled WGS sequence"/>
</dbReference>
<sequence length="123" mass="13387">MDEELQRSLGEVARAARERLGLTQAQVAQKVGLVPGVYGRIERGDMMPSVPSLRRISIVLGISSDALMGVSPSQVAATVDEAPPEGNLSPELRRILHQLRTWSPKRLKVLSKVLTVLASSFED</sequence>
<dbReference type="Gene3D" id="1.10.260.40">
    <property type="entry name" value="lambda repressor-like DNA-binding domains"/>
    <property type="match status" value="1"/>
</dbReference>
<feature type="domain" description="HTH cro/C1-type" evidence="2">
    <location>
        <begin position="14"/>
        <end position="67"/>
    </location>
</feature>
<accession>A0A084SQG7</accession>
<dbReference type="EMBL" id="JPMI01000178">
    <property type="protein sequence ID" value="KFA90702.1"/>
    <property type="molecule type" value="Genomic_DNA"/>
</dbReference>
<dbReference type="InterPro" id="IPR001387">
    <property type="entry name" value="Cro/C1-type_HTH"/>
</dbReference>
<dbReference type="AlphaFoldDB" id="A0A084SQG7"/>
<proteinExistence type="predicted"/>
<evidence type="ECO:0000313" key="3">
    <source>
        <dbReference type="EMBL" id="KFA90702.1"/>
    </source>
</evidence>
<protein>
    <submittedName>
        <fullName evidence="3">XRE family transcriptional regulator</fullName>
    </submittedName>
</protein>
<dbReference type="SMART" id="SM00530">
    <property type="entry name" value="HTH_XRE"/>
    <property type="match status" value="1"/>
</dbReference>
<dbReference type="PROSITE" id="PS50943">
    <property type="entry name" value="HTH_CROC1"/>
    <property type="match status" value="1"/>
</dbReference>
<gene>
    <name evidence="3" type="ORF">Q664_26665</name>
</gene>
<comment type="caution">
    <text evidence="3">The sequence shown here is derived from an EMBL/GenBank/DDBJ whole genome shotgun (WGS) entry which is preliminary data.</text>
</comment>